<evidence type="ECO:0000313" key="2">
    <source>
        <dbReference type="Proteomes" id="UP001139012"/>
    </source>
</evidence>
<protein>
    <recommendedName>
        <fullName evidence="3">Phage tail protein</fullName>
    </recommendedName>
</protein>
<proteinExistence type="predicted"/>
<evidence type="ECO:0008006" key="3">
    <source>
        <dbReference type="Google" id="ProtNLM"/>
    </source>
</evidence>
<evidence type="ECO:0000313" key="1">
    <source>
        <dbReference type="EMBL" id="MCG2665945.1"/>
    </source>
</evidence>
<gene>
    <name evidence="1" type="ORF">L6637_03230</name>
</gene>
<dbReference type="Proteomes" id="UP001139012">
    <property type="component" value="Unassembled WGS sequence"/>
</dbReference>
<sequence>MADILRFDDFEDDTIVLHFGGSEGSIDAYTLAEALIGFADMARAISATVDPGTDIEILVEATGPGSYRTCIRRIKKDYGGLLAVGGAVFWGIVSNYIYDNYVKNDPPPQVIVNADGTIVKTGKYTIVITPAIQSGTENAKKNPAVQSGLAKTFAALEADENVKDFGITGSIGDPAPKFSIPRADFPRIAQRPAEIDEEPTLRTTKKRARLFVLKAWLNHAKRKWSFEWNGEPVSAPISDVKFLDQVDRREVLLGAGDALDVELHFKQTYDKALGVWINDPASFVVTRVIKAVPRNP</sequence>
<comment type="caution">
    <text evidence="1">The sequence shown here is derived from an EMBL/GenBank/DDBJ whole genome shotgun (WGS) entry which is preliminary data.</text>
</comment>
<accession>A0ABS9LG20</accession>
<reference evidence="1" key="1">
    <citation type="submission" date="2022-01" db="EMBL/GenBank/DDBJ databases">
        <title>Genome sequnece data of strain Bradyrhizobium sp. nov.</title>
        <authorList>
            <person name="Zhang J."/>
        </authorList>
    </citation>
    <scope>NUCLEOTIDE SEQUENCE</scope>
    <source>
        <strain evidence="1">WYCCWR 12774</strain>
    </source>
</reference>
<organism evidence="1 2">
    <name type="scientific">Bradyrhizobium zhengyangense</name>
    <dbReference type="NCBI Taxonomy" id="2911009"/>
    <lineage>
        <taxon>Bacteria</taxon>
        <taxon>Pseudomonadati</taxon>
        <taxon>Pseudomonadota</taxon>
        <taxon>Alphaproteobacteria</taxon>
        <taxon>Hyphomicrobiales</taxon>
        <taxon>Nitrobacteraceae</taxon>
        <taxon>Bradyrhizobium</taxon>
    </lineage>
</organism>
<name>A0ABS9LG20_9BRAD</name>
<dbReference type="EMBL" id="JAKLUA010000001">
    <property type="protein sequence ID" value="MCG2665945.1"/>
    <property type="molecule type" value="Genomic_DNA"/>
</dbReference>
<dbReference type="RefSeq" id="WP_237869151.1">
    <property type="nucleotide sequence ID" value="NZ_JAKLUA010000001.1"/>
</dbReference>
<keyword evidence="2" id="KW-1185">Reference proteome</keyword>